<keyword evidence="2" id="KW-1185">Reference proteome</keyword>
<dbReference type="Pfam" id="PF07661">
    <property type="entry name" value="MORN_2"/>
    <property type="match status" value="2"/>
</dbReference>
<name>A0ABT7VTC3_9GAMM</name>
<dbReference type="Gene3D" id="2.20.110.10">
    <property type="entry name" value="Histone H3 K4-specific methyltransferase SET7/9 N-terminal domain"/>
    <property type="match status" value="1"/>
</dbReference>
<gene>
    <name evidence="1" type="ORF">QUF54_05675</name>
</gene>
<dbReference type="SUPFAM" id="SSF82185">
    <property type="entry name" value="Histone H3 K4-specific methyltransferase SET7/9 N-terminal domain"/>
    <property type="match status" value="2"/>
</dbReference>
<evidence type="ECO:0000313" key="1">
    <source>
        <dbReference type="EMBL" id="MDM8562827.1"/>
    </source>
</evidence>
<comment type="caution">
    <text evidence="1">The sequence shown here is derived from an EMBL/GenBank/DDBJ whole genome shotgun (WGS) entry which is preliminary data.</text>
</comment>
<evidence type="ECO:0008006" key="3">
    <source>
        <dbReference type="Google" id="ProtNLM"/>
    </source>
</evidence>
<dbReference type="EMBL" id="JAUCGM010000305">
    <property type="protein sequence ID" value="MDM8562827.1"/>
    <property type="molecule type" value="Genomic_DNA"/>
</dbReference>
<proteinExistence type="predicted"/>
<protein>
    <recommendedName>
        <fullName evidence="3">Toxin-antitoxin system YwqK family antitoxin</fullName>
    </recommendedName>
</protein>
<reference evidence="1" key="1">
    <citation type="submission" date="2023-06" db="EMBL/GenBank/DDBJ databases">
        <title>Uncultivated large filamentous bacteria from sulfidic sediments reveal new species and different genomic features in energy metabolism and defense.</title>
        <authorList>
            <person name="Fonseca A."/>
        </authorList>
    </citation>
    <scope>NUCLEOTIDE SEQUENCE</scope>
    <source>
        <strain evidence="1">HSG4</strain>
    </source>
</reference>
<organism evidence="1 2">
    <name type="scientific">Candidatus Marithioploca araucensis</name>
    <dbReference type="NCBI Taxonomy" id="70273"/>
    <lineage>
        <taxon>Bacteria</taxon>
        <taxon>Pseudomonadati</taxon>
        <taxon>Pseudomonadota</taxon>
        <taxon>Gammaproteobacteria</taxon>
        <taxon>Thiotrichales</taxon>
        <taxon>Thiotrichaceae</taxon>
        <taxon>Candidatus Marithioploca</taxon>
    </lineage>
</organism>
<evidence type="ECO:0000313" key="2">
    <source>
        <dbReference type="Proteomes" id="UP001171945"/>
    </source>
</evidence>
<dbReference type="Proteomes" id="UP001171945">
    <property type="component" value="Unassembled WGS sequence"/>
</dbReference>
<dbReference type="InterPro" id="IPR011652">
    <property type="entry name" value="MORN_2"/>
</dbReference>
<accession>A0ABT7VTC3</accession>
<sequence length="240" mass="28384">MKGFKEGHAMPSFIKLVLLAVTLLCSVTVIAQQETEKYYDSGALHFERQFRNGKLHTSKEYYDPTGIKAELEYKGNKLIAKKTFRRNGDLEYELRYDDGKKIETQIEYYSTGEPFRRRTLVNDKRDGLEIEYYSDGQTKAERNYINGKKEGSARGYHINGKLQGDWVFKNGEPIFATLFYSTGEKWLVHTHFDEKGRLNGVSKEYDKEGKLMALRYYEKNDMVKRDRVGFLLRWWWELRY</sequence>
<dbReference type="Gene3D" id="3.90.930.1">
    <property type="match status" value="1"/>
</dbReference>